<protein>
    <submittedName>
        <fullName evidence="1">Predicted protein</fullName>
    </submittedName>
</protein>
<dbReference type="EMBL" id="DS545360">
    <property type="protein sequence ID" value="EDQ49635.1"/>
    <property type="molecule type" value="Genomic_DNA"/>
</dbReference>
<organism>
    <name type="scientific">Physcomitrium patens</name>
    <name type="common">Spreading-leaved earth moss</name>
    <name type="synonym">Physcomitrella patens</name>
    <dbReference type="NCBI Taxonomy" id="3218"/>
    <lineage>
        <taxon>Eukaryota</taxon>
        <taxon>Viridiplantae</taxon>
        <taxon>Streptophyta</taxon>
        <taxon>Embryophyta</taxon>
        <taxon>Bryophyta</taxon>
        <taxon>Bryophytina</taxon>
        <taxon>Bryopsida</taxon>
        <taxon>Funariidae</taxon>
        <taxon>Funariales</taxon>
        <taxon>Funariaceae</taxon>
        <taxon>Physcomitrium</taxon>
    </lineage>
</organism>
<name>A9U3W9_PHYPA</name>
<evidence type="ECO:0000313" key="1">
    <source>
        <dbReference type="EMBL" id="EDQ49635.1"/>
    </source>
</evidence>
<proteinExistence type="predicted"/>
<gene>
    <name evidence="1" type="ORF">PHYPADRAFT_101563</name>
</gene>
<sequence>MDKKETTREELLKTAIVNRNATRWNDLVDTMSVHAYLTKFQHEALMEVKKGRNEIDENFEEPSNKKRSQRHVEIIQNKEISLPHAIRPFKAGPSTSYLEKVPLSKEKWEERIEVDKDKGKNKHVTYKLQSDIEVATDLKGVLEERVLNAKIEFTL</sequence>
<accession>A9U3W9</accession>
<dbReference type="AlphaFoldDB" id="A9U3W9"/>
<reference evidence="1" key="1">
    <citation type="journal article" date="2008" name="Science">
        <title>The Physcomitrella genome reveals evolutionary insights into the conquest of land by plants.</title>
        <authorList>
            <person name="Rensing S."/>
            <person name="Lang D."/>
            <person name="Zimmer A."/>
            <person name="Terry A."/>
            <person name="Salamov A."/>
            <person name="Shapiro H."/>
            <person name="Nishiyama T."/>
            <person name="Perroud P.-F."/>
            <person name="Lindquist E."/>
            <person name="Kamisugi Y."/>
            <person name="Tanahashi T."/>
            <person name="Sakakibara K."/>
            <person name="Fujita T."/>
            <person name="Oishi K."/>
            <person name="Shin-I T."/>
            <person name="Kuroki Y."/>
            <person name="Toyoda A."/>
            <person name="Suzuki Y."/>
            <person name="Hashimoto A."/>
            <person name="Yamaguchi K."/>
            <person name="Sugano A."/>
            <person name="Kohara Y."/>
            <person name="Fujiyama A."/>
            <person name="Anterola A."/>
            <person name="Aoki S."/>
            <person name="Ashton N."/>
            <person name="Barbazuk W.B."/>
            <person name="Barker E."/>
            <person name="Bennetzen J."/>
            <person name="Bezanilla M."/>
            <person name="Blankenship R."/>
            <person name="Cho S.H."/>
            <person name="Dutcher S."/>
            <person name="Estelle M."/>
            <person name="Fawcett J.A."/>
            <person name="Gundlach H."/>
            <person name="Hanada K."/>
            <person name="Heyl A."/>
            <person name="Hicks K.A."/>
            <person name="Hugh J."/>
            <person name="Lohr M."/>
            <person name="Mayer K."/>
            <person name="Melkozernov A."/>
            <person name="Murata T."/>
            <person name="Nelson D."/>
            <person name="Pils B."/>
            <person name="Prigge M."/>
            <person name="Reiss B."/>
            <person name="Renner T."/>
            <person name="Rombauts S."/>
            <person name="Rushton P."/>
            <person name="Sanderfoot A."/>
            <person name="Schween G."/>
            <person name="Shiu S.-H."/>
            <person name="Stueber K."/>
            <person name="Theodoulou F.L."/>
            <person name="Tu H."/>
            <person name="Van de Peer Y."/>
            <person name="Verrier P.J."/>
            <person name="Waters E."/>
            <person name="Wood A."/>
            <person name="Yang L."/>
            <person name="Cove D."/>
            <person name="Cuming A."/>
            <person name="Hasebe M."/>
            <person name="Lucas S."/>
            <person name="Mishler D.B."/>
            <person name="Reski R."/>
            <person name="Grigoriev I."/>
            <person name="Quatrano R.S."/>
            <person name="Boore J.L."/>
        </authorList>
    </citation>
    <scope>NUCLEOTIDE SEQUENCE [LARGE SCALE GENOMIC DNA]</scope>
</reference>